<dbReference type="PANTHER" id="PTHR42718">
    <property type="entry name" value="MAJOR FACILITATOR SUPERFAMILY MULTIDRUG TRANSPORTER MFSC"/>
    <property type="match status" value="1"/>
</dbReference>
<gene>
    <name evidence="8" type="ORF">G3W61_24075</name>
</gene>
<dbReference type="Pfam" id="PF07690">
    <property type="entry name" value="MFS_1"/>
    <property type="match status" value="1"/>
</dbReference>
<dbReference type="GO" id="GO:0016020">
    <property type="term" value="C:membrane"/>
    <property type="evidence" value="ECO:0007669"/>
    <property type="project" value="UniProtKB-SubCell"/>
</dbReference>
<evidence type="ECO:0000313" key="8">
    <source>
        <dbReference type="EMBL" id="NEL79295.1"/>
    </source>
</evidence>
<dbReference type="InterPro" id="IPR011701">
    <property type="entry name" value="MFS"/>
</dbReference>
<comment type="caution">
    <text evidence="8">The sequence shown here is derived from an EMBL/GenBank/DDBJ whole genome shotgun (WGS) entry which is preliminary data.</text>
</comment>
<dbReference type="PANTHER" id="PTHR42718:SF9">
    <property type="entry name" value="MAJOR FACILITATOR SUPERFAMILY MULTIDRUG TRANSPORTER MFSC"/>
    <property type="match status" value="1"/>
</dbReference>
<dbReference type="Proteomes" id="UP000471082">
    <property type="component" value="Unassembled WGS sequence"/>
</dbReference>
<feature type="transmembrane region" description="Helical" evidence="6">
    <location>
        <begin position="24"/>
        <end position="45"/>
    </location>
</feature>
<sequence>MNATAATGPRAGGSAQREKAEPGAWLAVLAGTIGSFMATLDISIVNAALPTIQGEVGASGTEGTWISTAYLVAEIIMIPLTGWFVRTLGLRNFLLICALMFTAFSVVCGLSTSLTMMIIGRVGQGLAGGALIPTALTI</sequence>
<evidence type="ECO:0000256" key="4">
    <source>
        <dbReference type="ARBA" id="ARBA00022989"/>
    </source>
</evidence>
<dbReference type="InterPro" id="IPR020846">
    <property type="entry name" value="MFS_dom"/>
</dbReference>
<feature type="transmembrane region" description="Helical" evidence="6">
    <location>
        <begin position="65"/>
        <end position="85"/>
    </location>
</feature>
<evidence type="ECO:0000256" key="6">
    <source>
        <dbReference type="SAM" id="Phobius"/>
    </source>
</evidence>
<keyword evidence="5 6" id="KW-0472">Membrane</keyword>
<dbReference type="PROSITE" id="PS50850">
    <property type="entry name" value="MFS"/>
    <property type="match status" value="1"/>
</dbReference>
<dbReference type="GO" id="GO:0022857">
    <property type="term" value="F:transmembrane transporter activity"/>
    <property type="evidence" value="ECO:0007669"/>
    <property type="project" value="InterPro"/>
</dbReference>
<accession>A0A7X5SB12</accession>
<organism evidence="8 9">
    <name type="scientific">Xanthomonas perforans</name>
    <dbReference type="NCBI Taxonomy" id="442694"/>
    <lineage>
        <taxon>Bacteria</taxon>
        <taxon>Pseudomonadati</taxon>
        <taxon>Pseudomonadota</taxon>
        <taxon>Gammaproteobacteria</taxon>
        <taxon>Lysobacterales</taxon>
        <taxon>Lysobacteraceae</taxon>
        <taxon>Xanthomonas</taxon>
    </lineage>
</organism>
<feature type="domain" description="Major facilitator superfamily (MFS) profile" evidence="7">
    <location>
        <begin position="27"/>
        <end position="138"/>
    </location>
</feature>
<dbReference type="AlphaFoldDB" id="A0A7X5SB12"/>
<keyword evidence="3 6" id="KW-0812">Transmembrane</keyword>
<keyword evidence="2" id="KW-0813">Transport</keyword>
<dbReference type="EMBL" id="JAAGYU010000514">
    <property type="protein sequence ID" value="NEL79295.1"/>
    <property type="molecule type" value="Genomic_DNA"/>
</dbReference>
<evidence type="ECO:0000256" key="3">
    <source>
        <dbReference type="ARBA" id="ARBA00022692"/>
    </source>
</evidence>
<evidence type="ECO:0000313" key="9">
    <source>
        <dbReference type="Proteomes" id="UP000471082"/>
    </source>
</evidence>
<evidence type="ECO:0000256" key="1">
    <source>
        <dbReference type="ARBA" id="ARBA00004141"/>
    </source>
</evidence>
<proteinExistence type="predicted"/>
<evidence type="ECO:0000256" key="2">
    <source>
        <dbReference type="ARBA" id="ARBA00022448"/>
    </source>
</evidence>
<feature type="non-terminal residue" evidence="8">
    <location>
        <position position="138"/>
    </location>
</feature>
<evidence type="ECO:0000259" key="7">
    <source>
        <dbReference type="PROSITE" id="PS50850"/>
    </source>
</evidence>
<evidence type="ECO:0000256" key="5">
    <source>
        <dbReference type="ARBA" id="ARBA00023136"/>
    </source>
</evidence>
<dbReference type="SUPFAM" id="SSF103473">
    <property type="entry name" value="MFS general substrate transporter"/>
    <property type="match status" value="1"/>
</dbReference>
<comment type="subcellular location">
    <subcellularLocation>
        <location evidence="1">Membrane</location>
        <topology evidence="1">Multi-pass membrane protein</topology>
    </subcellularLocation>
</comment>
<protein>
    <submittedName>
        <fullName evidence="8">Multidrug efflux MFS transporter</fullName>
    </submittedName>
</protein>
<dbReference type="InterPro" id="IPR036259">
    <property type="entry name" value="MFS_trans_sf"/>
</dbReference>
<reference evidence="8 9" key="1">
    <citation type="submission" date="2019-11" db="EMBL/GenBank/DDBJ databases">
        <title>Genome-resolved metagenomics to study the prevalence of co-infection and intraspecific heterogeneity among plant pathogen metapopulations.</title>
        <authorList>
            <person name="Newberry E."/>
            <person name="Bhandari R."/>
            <person name="Kemble J."/>
            <person name="Sikora E."/>
            <person name="Potnis N."/>
        </authorList>
    </citation>
    <scope>NUCLEOTIDE SEQUENCE [LARGE SCALE GENOMIC DNA]</scope>
    <source>
        <strain evidence="8">Xp_Tom_Tuscaloosa_18b</strain>
    </source>
</reference>
<name>A0A7X5SB12_XANPE</name>
<feature type="transmembrane region" description="Helical" evidence="6">
    <location>
        <begin position="92"/>
        <end position="119"/>
    </location>
</feature>
<keyword evidence="4 6" id="KW-1133">Transmembrane helix</keyword>
<dbReference type="Gene3D" id="1.20.1250.20">
    <property type="entry name" value="MFS general substrate transporter like domains"/>
    <property type="match status" value="1"/>
</dbReference>